<dbReference type="Proteomes" id="UP001610335">
    <property type="component" value="Unassembled WGS sequence"/>
</dbReference>
<name>A0ABR4HPE4_9EURO</name>
<keyword evidence="2" id="KW-1185">Reference proteome</keyword>
<reference evidence="1 2" key="1">
    <citation type="submission" date="2024-07" db="EMBL/GenBank/DDBJ databases">
        <title>Section-level genome sequencing and comparative genomics of Aspergillus sections Usti and Cavernicolus.</title>
        <authorList>
            <consortium name="Lawrence Berkeley National Laboratory"/>
            <person name="Nybo J.L."/>
            <person name="Vesth T.C."/>
            <person name="Theobald S."/>
            <person name="Frisvad J.C."/>
            <person name="Larsen T.O."/>
            <person name="Kjaerboelling I."/>
            <person name="Rothschild-Mancinelli K."/>
            <person name="Lyhne E.K."/>
            <person name="Kogle M.E."/>
            <person name="Barry K."/>
            <person name="Clum A."/>
            <person name="Na H."/>
            <person name="Ledsgaard L."/>
            <person name="Lin J."/>
            <person name="Lipzen A."/>
            <person name="Kuo A."/>
            <person name="Riley R."/>
            <person name="Mondo S."/>
            <person name="LaButti K."/>
            <person name="Haridas S."/>
            <person name="Pangalinan J."/>
            <person name="Salamov A.A."/>
            <person name="Simmons B.A."/>
            <person name="Magnuson J.K."/>
            <person name="Chen J."/>
            <person name="Drula E."/>
            <person name="Henrissat B."/>
            <person name="Wiebenga A."/>
            <person name="Lubbers R.J."/>
            <person name="Gomes A.C."/>
            <person name="Makela M.R."/>
            <person name="Stajich J."/>
            <person name="Grigoriev I.V."/>
            <person name="Mortensen U.H."/>
            <person name="De vries R.P."/>
            <person name="Baker S.E."/>
            <person name="Andersen M.R."/>
        </authorList>
    </citation>
    <scope>NUCLEOTIDE SEQUENCE [LARGE SCALE GENOMIC DNA]</scope>
    <source>
        <strain evidence="1 2">CBS 600.67</strain>
    </source>
</reference>
<proteinExistence type="predicted"/>
<evidence type="ECO:0000313" key="1">
    <source>
        <dbReference type="EMBL" id="KAL2817286.1"/>
    </source>
</evidence>
<sequence>MATKQPESSEHAARRRAVGKIEKSLLSIQADQYKPAELLDMSIQVLDMPLSEDGDPLFKSLYYRPFKGPLANPALNEKYPDYTVPEQRLRFYKEHTEYLKDEPDYGIQPKVWARDTQTYFRLYLKSLLYSDEENTPEYDEHRIFG</sequence>
<dbReference type="EMBL" id="JBFXLS010000093">
    <property type="protein sequence ID" value="KAL2817286.1"/>
    <property type="molecule type" value="Genomic_DNA"/>
</dbReference>
<protein>
    <submittedName>
        <fullName evidence="1">Uncharacterized protein</fullName>
    </submittedName>
</protein>
<accession>A0ABR4HPE4</accession>
<organism evidence="1 2">
    <name type="scientific">Aspergillus cavernicola</name>
    <dbReference type="NCBI Taxonomy" id="176166"/>
    <lineage>
        <taxon>Eukaryota</taxon>
        <taxon>Fungi</taxon>
        <taxon>Dikarya</taxon>
        <taxon>Ascomycota</taxon>
        <taxon>Pezizomycotina</taxon>
        <taxon>Eurotiomycetes</taxon>
        <taxon>Eurotiomycetidae</taxon>
        <taxon>Eurotiales</taxon>
        <taxon>Aspergillaceae</taxon>
        <taxon>Aspergillus</taxon>
        <taxon>Aspergillus subgen. Nidulantes</taxon>
    </lineage>
</organism>
<comment type="caution">
    <text evidence="1">The sequence shown here is derived from an EMBL/GenBank/DDBJ whole genome shotgun (WGS) entry which is preliminary data.</text>
</comment>
<gene>
    <name evidence="1" type="ORF">BDW59DRAFT_133830</name>
</gene>
<evidence type="ECO:0000313" key="2">
    <source>
        <dbReference type="Proteomes" id="UP001610335"/>
    </source>
</evidence>